<dbReference type="Gene3D" id="1.10.10.10">
    <property type="entry name" value="Winged helix-like DNA-binding domain superfamily/Winged helix DNA-binding domain"/>
    <property type="match status" value="1"/>
</dbReference>
<dbReference type="InterPro" id="IPR036388">
    <property type="entry name" value="WH-like_DNA-bd_sf"/>
</dbReference>
<gene>
    <name evidence="2" type="primary">malT_2</name>
    <name evidence="2" type="ORF">SCARUB_01488</name>
</gene>
<reference evidence="2 3" key="1">
    <citation type="submission" date="2016-07" db="EMBL/GenBank/DDBJ databases">
        <title>Draft genome of Scalindua rubra, obtained from a brine-seawater interface in the Red Sea, sheds light on salt adaptation in anammox bacteria.</title>
        <authorList>
            <person name="Speth D.R."/>
            <person name="Lagkouvardos I."/>
            <person name="Wang Y."/>
            <person name="Qian P.-Y."/>
            <person name="Dutilh B.E."/>
            <person name="Jetten M.S."/>
        </authorList>
    </citation>
    <scope>NUCLEOTIDE SEQUENCE [LARGE SCALE GENOMIC DNA]</scope>
    <source>
        <strain evidence="2">BSI-1</strain>
    </source>
</reference>
<organism evidence="2 3">
    <name type="scientific">Candidatus Scalindua rubra</name>
    <dbReference type="NCBI Taxonomy" id="1872076"/>
    <lineage>
        <taxon>Bacteria</taxon>
        <taxon>Pseudomonadati</taxon>
        <taxon>Planctomycetota</taxon>
        <taxon>Candidatus Brocadiia</taxon>
        <taxon>Candidatus Brocadiales</taxon>
        <taxon>Candidatus Scalinduaceae</taxon>
        <taxon>Candidatus Scalindua</taxon>
    </lineage>
</organism>
<dbReference type="PANTHER" id="PTHR35807">
    <property type="entry name" value="TRANSCRIPTIONAL REGULATOR REDD-RELATED"/>
    <property type="match status" value="1"/>
</dbReference>
<dbReference type="Proteomes" id="UP000094056">
    <property type="component" value="Unassembled WGS sequence"/>
</dbReference>
<dbReference type="EMBL" id="MAYW01000030">
    <property type="protein sequence ID" value="ODS33379.1"/>
    <property type="molecule type" value="Genomic_DNA"/>
</dbReference>
<dbReference type="InterPro" id="IPR005158">
    <property type="entry name" value="BTAD"/>
</dbReference>
<feature type="domain" description="Bacterial transcriptional activator" evidence="1">
    <location>
        <begin position="217"/>
        <end position="362"/>
    </location>
</feature>
<dbReference type="InterPro" id="IPR051677">
    <property type="entry name" value="AfsR-DnrI-RedD_regulator"/>
</dbReference>
<sequence>MPNCLNESKTMTKMTNKKNTLTDFMSLSAKAQFAFDRGEDKKTTKYLRKAMALGSKHGYFNFQMWRPDVMVPLCMKAMAEGIEVDYVRELIRKRNIFPENPPMDINNWPWPLKIYTLGRLSLFKDGKLIQFSRKVPQKPIALLKALIALGAKDASRVASGAVSESKIRDVLWPDAEGDASYNTLTTNLNRLRQVIGIEKAILFQKGRIELNPRYCWVDIWSFERLLDQAYSTKRDGDKKKHVQLLEKAVEMYHGDFLDGEEEEFWTISPSERLRNKFIRCLSKLGSYREENRQFEKAIDYYNKGIEVYDLAEELYQRLIICYYRIGCNADVVGVYKRLEKVLSAASGITPSQKTKQIFKRLLYK</sequence>
<evidence type="ECO:0000313" key="2">
    <source>
        <dbReference type="EMBL" id="ODS33379.1"/>
    </source>
</evidence>
<dbReference type="Pfam" id="PF03704">
    <property type="entry name" value="BTAD"/>
    <property type="match status" value="1"/>
</dbReference>
<dbReference type="SUPFAM" id="SSF48452">
    <property type="entry name" value="TPR-like"/>
    <property type="match status" value="1"/>
</dbReference>
<accession>A0A1E3XCQ7</accession>
<protein>
    <submittedName>
        <fullName evidence="2">ATP dependent transcriptional activator</fullName>
    </submittedName>
</protein>
<dbReference type="SMART" id="SM01043">
    <property type="entry name" value="BTAD"/>
    <property type="match status" value="1"/>
</dbReference>
<proteinExistence type="predicted"/>
<dbReference type="InterPro" id="IPR011990">
    <property type="entry name" value="TPR-like_helical_dom_sf"/>
</dbReference>
<evidence type="ECO:0000259" key="1">
    <source>
        <dbReference type="SMART" id="SM01043"/>
    </source>
</evidence>
<comment type="caution">
    <text evidence="2">The sequence shown here is derived from an EMBL/GenBank/DDBJ whole genome shotgun (WGS) entry which is preliminary data.</text>
</comment>
<dbReference type="Gene3D" id="1.25.40.10">
    <property type="entry name" value="Tetratricopeptide repeat domain"/>
    <property type="match status" value="1"/>
</dbReference>
<evidence type="ECO:0000313" key="3">
    <source>
        <dbReference type="Proteomes" id="UP000094056"/>
    </source>
</evidence>
<name>A0A1E3XCQ7_9BACT</name>
<dbReference type="AlphaFoldDB" id="A0A1E3XCQ7"/>